<feature type="compositionally biased region" description="Basic residues" evidence="1">
    <location>
        <begin position="817"/>
        <end position="829"/>
    </location>
</feature>
<dbReference type="Pfam" id="PF13289">
    <property type="entry name" value="SIR2_2"/>
    <property type="match status" value="1"/>
</dbReference>
<proteinExistence type="predicted"/>
<dbReference type="EMBL" id="JARZHI010000150">
    <property type="protein sequence ID" value="MDI1437648.1"/>
    <property type="molecule type" value="Genomic_DNA"/>
</dbReference>
<reference evidence="2 3" key="1">
    <citation type="submission" date="2023-04" db="EMBL/GenBank/DDBJ databases">
        <title>The genome sequence of Polyangium sorediatum DSM14670.</title>
        <authorList>
            <person name="Zhang X."/>
        </authorList>
    </citation>
    <scope>NUCLEOTIDE SEQUENCE [LARGE SCALE GENOMIC DNA]</scope>
    <source>
        <strain evidence="2 3">DSM 14670</strain>
    </source>
</reference>
<accession>A0ABT6PAP7</accession>
<sequence length="829" mass="93073">MAEHARQFSPKRADAIVEQKQTDLLAAIDLYEIGNIIPKRERDEFLRNEFHTEPQQVPEICRDLARIDAAAWFTTNYDSNLRHALRDRVLDALTNSDEDLRAAISLLGSQRLLVHLHGRAAVPELMVLGSRSYARLTSREAYEQLLRDTFLNYSVVAIGFSFTDPPFIQLLQYIGEHLGGAGRQTHVAILPQDTAADKNLLQSANFELVLYDSSKGHEYAGECVRHLARPVEQSELVVATGILPDQGRIDGLVRILVSLTSKHRNQTFDMAAGAIVVNEIQDRPLRSDVLAKKVSRNYGLSSDLAQKLIERGVAALHSADALESPEEPLKLKRESIPPSPPYPEITKTIKSRLLSIDRTVGRSGKVHTAAIDVIRKVMIVQGMTAARSFLNEDRPDAYLLSQVVDAAIALTPNPSASTAVIKQAVIELLRDPSPEISRELFYLANAAFALETIFLNPTDSNVGATLNWRIYLDSNVAMRALHPACDASGGITKLLSRLKQLRVPMFMLGPISSEIFTHVEMIGREIAAFGPSARIAEYLERSPAREHSPILRWYSWGVESGRWRSYQEFRKTSELVTWTQLQLQLTRLGIDVEGEDAVRRLDTGERETLWDALRKWRREDQFSQGARRLRRAEATQVMWIAQLREAGVRAWFLSQDGQLRRALKFIDRGKYAGVVATPTAWMLRLNQVHWAEVDVAGFSELMWAVPLTSPVERLRKLVVAEVLERSPDLAGKHPEWLRDQIEGLFTDVESLVDADLDSDADETSAILQWSQQLVPKTVEDILDRLAEEAETSPQRTRLTPTAPPRGEGTALAGKTSKSAKRSSMRKRRR</sequence>
<protein>
    <submittedName>
        <fullName evidence="2">SIR2 family protein</fullName>
    </submittedName>
</protein>
<organism evidence="2 3">
    <name type="scientific">Polyangium sorediatum</name>
    <dbReference type="NCBI Taxonomy" id="889274"/>
    <lineage>
        <taxon>Bacteria</taxon>
        <taxon>Pseudomonadati</taxon>
        <taxon>Myxococcota</taxon>
        <taxon>Polyangia</taxon>
        <taxon>Polyangiales</taxon>
        <taxon>Polyangiaceae</taxon>
        <taxon>Polyangium</taxon>
    </lineage>
</organism>
<gene>
    <name evidence="2" type="ORF">QHF89_49525</name>
</gene>
<dbReference type="Proteomes" id="UP001160301">
    <property type="component" value="Unassembled WGS sequence"/>
</dbReference>
<name>A0ABT6PAP7_9BACT</name>
<feature type="region of interest" description="Disordered" evidence="1">
    <location>
        <begin position="787"/>
        <end position="829"/>
    </location>
</feature>
<dbReference type="RefSeq" id="WP_284722010.1">
    <property type="nucleotide sequence ID" value="NZ_JARZHI010000150.1"/>
</dbReference>
<evidence type="ECO:0000313" key="3">
    <source>
        <dbReference type="Proteomes" id="UP001160301"/>
    </source>
</evidence>
<evidence type="ECO:0000313" key="2">
    <source>
        <dbReference type="EMBL" id="MDI1437648.1"/>
    </source>
</evidence>
<evidence type="ECO:0000256" key="1">
    <source>
        <dbReference type="SAM" id="MobiDB-lite"/>
    </source>
</evidence>
<comment type="caution">
    <text evidence="2">The sequence shown here is derived from an EMBL/GenBank/DDBJ whole genome shotgun (WGS) entry which is preliminary data.</text>
</comment>
<keyword evidence="3" id="KW-1185">Reference proteome</keyword>